<dbReference type="PANTHER" id="PTHR33115">
    <property type="entry name" value="ARM REPEAT SUPERFAMILY PROTEIN"/>
    <property type="match status" value="1"/>
</dbReference>
<keyword evidence="3" id="KW-1185">Reference proteome</keyword>
<dbReference type="HOGENOM" id="CLU_245310_0_0_1"/>
<accession>J3NE12</accession>
<dbReference type="EnsemblPlants" id="OB12G22200.1">
    <property type="protein sequence ID" value="OB12G22200.1"/>
    <property type="gene ID" value="OB12G22200"/>
</dbReference>
<dbReference type="Proteomes" id="UP000006038">
    <property type="component" value="Chromosome 12"/>
</dbReference>
<dbReference type="InterPro" id="IPR016024">
    <property type="entry name" value="ARM-type_fold"/>
</dbReference>
<reference evidence="2" key="2">
    <citation type="submission" date="2013-04" db="UniProtKB">
        <authorList>
            <consortium name="EnsemblPlants"/>
        </authorList>
    </citation>
    <scope>IDENTIFICATION</scope>
</reference>
<dbReference type="SUPFAM" id="SSF48371">
    <property type="entry name" value="ARM repeat"/>
    <property type="match status" value="1"/>
</dbReference>
<sequence length="1437" mass="160500">MGWFSNFDYSKWKEVETVNKYALFMGYMSMAVRGMGYLVFLWTTVILLGGFVSALEKMDFWCLTIITLIQTVGVVGTVFLRKNVKKVVSSYRKGFVSTIYTFYIPKKSEKDKNNKNAYGNDGRMTINKKEDLHRRTEEVDHWWPLWLGRSVAFVAYLVQQLVFAVVAGPLVLAVTVLYFCGLVISTGLAAWRLLRRDYGGGGVNLQAALDVLYGLVLLQGVLSYYRLSSRFCERRLAHDVAKAYALPDPEVYRSNTQRWRYYTARDSLRRYIRETRIGCEKDPSFVKRWNLVKYAVDAMKEAETPHCSQFVHGASILDALLANPELQEQHTLIKEQVIQSPSAGDLLRKLVQLADTGRGCPKMYGVWVMAHLAGDLRPEQLQLQLPRGSDLFRCVASLVRVPGDDKDIGFDFLQDVAAAGLSLLGNLVAHDDGWCRAVADNEDMVGSVMVPLRCDPDHTRFQHGDTRSSRDYMRIRERIGASVQVLRRLVAAPGDAGEMVRRRISGRRDVMASMEAILRCDECDDCRLMEGALEIYTLLRGEDEPSIITTMAGHFIKRLVLIFVKRTTQDEDTILAGQMLAKISRDGKENTRIILEAKADVVNDLTGILEGKSTKCGIIAAQILEQLCIHHTDDDDDVVHKLKEHLKDKIPKVICLKQDKTNTFCLFILNQHVILMINLTLQILAETLPTNGEYYFWYERNREILEAVLSVIVAMSRNLMKAQDLAALFDAITSEDSAGFSILDKLNQLFEQLTWVITAHIMGALKLVMEVFILTARHGSHDATKHTRRLMGSLADAAKQIANSEDIMVLAGSCSGQKTIISLAEELRAAVDNLQRSREHAPEMAVFLHTQKSEKDKNSKDAYGNDGHMAINKKIGGIRCLPGPAAGVRLVAGPLVLAVTVLYFCGLVISTGHAAWRLLCRYYDSGGANLQATLDVLYGLVLLQGVLSYYHFSSRFCQGRLAPDMAKAYVFPDPETRIGCEKDPSFAERWNLVKYAVDATKEAKTLHCSRFVHGVSILDALLANPELKEQHALIKEQVIQSPSAGDLLRKLVQLADTGRGCPKMYGVWVMAHLAGDLRPEQLQLPRGSNLFRCVASLVRVPGDDKDIGFDFLQDVAAAGLSLLGNLVAHDDGWCRAVADNEDMVGSVMVPLRCDPDHTRFQHGDTRSSRDYMRIRERIGASVQVLRRLVAAPGDAGEKVRRRISGSRRMMASMEGILRCGECDDCLLMQGALQIYTVLRGEDEPSAVAKMKGHFIKRLVLAETIIRTNGESYFDWYERNREILDAVLSLTVAMSGNFLKAQDLAALFDAITREGSGFSILDELNQLVEYLTWDISIHKMGTLRLVMEMFILAAKHGSHDATEHTAKLLKSLADAADDIAECEDIMVLAGSSSGQKTTFSLEEELRAAADKLQRSRERAPEMAVVIDHPTSVDATRTE</sequence>
<protein>
    <recommendedName>
        <fullName evidence="4">DUF4220 domain-containing protein</fullName>
    </recommendedName>
</protein>
<reference evidence="2" key="1">
    <citation type="journal article" date="2013" name="Nat. Commun.">
        <title>Whole-genome sequencing of Oryza brachyantha reveals mechanisms underlying Oryza genome evolution.</title>
        <authorList>
            <person name="Chen J."/>
            <person name="Huang Q."/>
            <person name="Gao D."/>
            <person name="Wang J."/>
            <person name="Lang Y."/>
            <person name="Liu T."/>
            <person name="Li B."/>
            <person name="Bai Z."/>
            <person name="Luis Goicoechea J."/>
            <person name="Liang C."/>
            <person name="Chen C."/>
            <person name="Zhang W."/>
            <person name="Sun S."/>
            <person name="Liao Y."/>
            <person name="Zhang X."/>
            <person name="Yang L."/>
            <person name="Song C."/>
            <person name="Wang M."/>
            <person name="Shi J."/>
            <person name="Liu G."/>
            <person name="Liu J."/>
            <person name="Zhou H."/>
            <person name="Zhou W."/>
            <person name="Yu Q."/>
            <person name="An N."/>
            <person name="Chen Y."/>
            <person name="Cai Q."/>
            <person name="Wang B."/>
            <person name="Liu B."/>
            <person name="Min J."/>
            <person name="Huang Y."/>
            <person name="Wu H."/>
            <person name="Li Z."/>
            <person name="Zhang Y."/>
            <person name="Yin Y."/>
            <person name="Song W."/>
            <person name="Jiang J."/>
            <person name="Jackson S.A."/>
            <person name="Wing R.A."/>
            <person name="Wang J."/>
            <person name="Chen M."/>
        </authorList>
    </citation>
    <scope>NUCLEOTIDE SEQUENCE [LARGE SCALE GENOMIC DNA]</scope>
    <source>
        <strain evidence="2">cv. IRGC 101232</strain>
    </source>
</reference>
<evidence type="ECO:0000313" key="2">
    <source>
        <dbReference type="EnsemblPlants" id="OB12G22200.1"/>
    </source>
</evidence>
<feature type="transmembrane region" description="Helical" evidence="1">
    <location>
        <begin position="170"/>
        <end position="191"/>
    </location>
</feature>
<evidence type="ECO:0000256" key="1">
    <source>
        <dbReference type="SAM" id="Phobius"/>
    </source>
</evidence>
<feature type="transmembrane region" description="Helical" evidence="1">
    <location>
        <begin position="142"/>
        <end position="164"/>
    </location>
</feature>
<dbReference type="PANTHER" id="PTHR33115:SF22">
    <property type="entry name" value="OS12G0449900 PROTEIN"/>
    <property type="match status" value="1"/>
</dbReference>
<keyword evidence="1" id="KW-1133">Transmembrane helix</keyword>
<feature type="transmembrane region" description="Helical" evidence="1">
    <location>
        <begin position="203"/>
        <end position="225"/>
    </location>
</feature>
<proteinExistence type="predicted"/>
<keyword evidence="1" id="KW-0472">Membrane</keyword>
<organism evidence="2">
    <name type="scientific">Oryza brachyantha</name>
    <name type="common">malo sina</name>
    <dbReference type="NCBI Taxonomy" id="4533"/>
    <lineage>
        <taxon>Eukaryota</taxon>
        <taxon>Viridiplantae</taxon>
        <taxon>Streptophyta</taxon>
        <taxon>Embryophyta</taxon>
        <taxon>Tracheophyta</taxon>
        <taxon>Spermatophyta</taxon>
        <taxon>Magnoliopsida</taxon>
        <taxon>Liliopsida</taxon>
        <taxon>Poales</taxon>
        <taxon>Poaceae</taxon>
        <taxon>BOP clade</taxon>
        <taxon>Oryzoideae</taxon>
        <taxon>Oryzeae</taxon>
        <taxon>Oryzinae</taxon>
        <taxon>Oryza</taxon>
    </lineage>
</organism>
<keyword evidence="1" id="KW-0812">Transmembrane</keyword>
<evidence type="ECO:0008006" key="4">
    <source>
        <dbReference type="Google" id="ProtNLM"/>
    </source>
</evidence>
<feature type="transmembrane region" description="Helical" evidence="1">
    <location>
        <begin position="60"/>
        <end position="80"/>
    </location>
</feature>
<name>J3NE12_ORYBR</name>
<dbReference type="InterPro" id="IPR009282">
    <property type="entry name" value="DUF937"/>
</dbReference>
<evidence type="ECO:0000313" key="3">
    <source>
        <dbReference type="Proteomes" id="UP000006038"/>
    </source>
</evidence>
<dbReference type="Pfam" id="PF06078">
    <property type="entry name" value="DUF937"/>
    <property type="match status" value="1"/>
</dbReference>
<dbReference type="Gramene" id="OB12G22200.1">
    <property type="protein sequence ID" value="OB12G22200.1"/>
    <property type="gene ID" value="OB12G22200"/>
</dbReference>